<feature type="chain" id="PRO_5031242937" description="Secreted protein" evidence="1">
    <location>
        <begin position="19"/>
        <end position="87"/>
    </location>
</feature>
<evidence type="ECO:0000313" key="2">
    <source>
        <dbReference type="EMBL" id="QRD03921.1"/>
    </source>
</evidence>
<dbReference type="EMBL" id="CP069038">
    <property type="protein sequence ID" value="QRD03921.1"/>
    <property type="molecule type" value="Genomic_DNA"/>
</dbReference>
<accession>A0A7U2I5A3</accession>
<feature type="signal peptide" evidence="1">
    <location>
        <begin position="1"/>
        <end position="18"/>
    </location>
</feature>
<dbReference type="VEuPathDB" id="FungiDB:JI435_420490"/>
<evidence type="ECO:0008006" key="4">
    <source>
        <dbReference type="Google" id="ProtNLM"/>
    </source>
</evidence>
<organism evidence="2 3">
    <name type="scientific">Phaeosphaeria nodorum (strain SN15 / ATCC MYA-4574 / FGSC 10173)</name>
    <name type="common">Glume blotch fungus</name>
    <name type="synonym">Parastagonospora nodorum</name>
    <dbReference type="NCBI Taxonomy" id="321614"/>
    <lineage>
        <taxon>Eukaryota</taxon>
        <taxon>Fungi</taxon>
        <taxon>Dikarya</taxon>
        <taxon>Ascomycota</taxon>
        <taxon>Pezizomycotina</taxon>
        <taxon>Dothideomycetes</taxon>
        <taxon>Pleosporomycetidae</taxon>
        <taxon>Pleosporales</taxon>
        <taxon>Pleosporineae</taxon>
        <taxon>Phaeosphaeriaceae</taxon>
        <taxon>Parastagonospora</taxon>
    </lineage>
</organism>
<reference evidence="3" key="1">
    <citation type="journal article" date="2021" name="BMC Genomics">
        <title>Chromosome-level genome assembly and manually-curated proteome of model necrotroph Parastagonospora nodorum Sn15 reveals a genome-wide trove of candidate effector homologs, and redundancy of virulence-related functions within an accessory chromosome.</title>
        <authorList>
            <person name="Bertazzoni S."/>
            <person name="Jones D.A.B."/>
            <person name="Phan H.T."/>
            <person name="Tan K.-C."/>
            <person name="Hane J.K."/>
        </authorList>
    </citation>
    <scope>NUCLEOTIDE SEQUENCE [LARGE SCALE GENOMIC DNA]</scope>
    <source>
        <strain evidence="3">SN15 / ATCC MYA-4574 / FGSC 10173)</strain>
    </source>
</reference>
<gene>
    <name evidence="2" type="ORF">JI435_420490</name>
</gene>
<proteinExistence type="predicted"/>
<evidence type="ECO:0000256" key="1">
    <source>
        <dbReference type="SAM" id="SignalP"/>
    </source>
</evidence>
<name>A0A7U2I5A3_PHANO</name>
<protein>
    <recommendedName>
        <fullName evidence="4">Secreted protein</fullName>
    </recommendedName>
</protein>
<sequence length="87" mass="9506">MLLIGGLHLALVLENVLRQPNSGQVRRIATGNFLYSRRGSTTGRCFLLGKETDAVQRWRLPIGGINGRRNVVMVKCPVDQATMSGVA</sequence>
<dbReference type="AlphaFoldDB" id="A0A7U2I5A3"/>
<keyword evidence="3" id="KW-1185">Reference proteome</keyword>
<dbReference type="Proteomes" id="UP000663193">
    <property type="component" value="Chromosome 16"/>
</dbReference>
<keyword evidence="1" id="KW-0732">Signal</keyword>
<evidence type="ECO:0000313" key="3">
    <source>
        <dbReference type="Proteomes" id="UP000663193"/>
    </source>
</evidence>